<name>G6AXS4_9BACT</name>
<evidence type="ECO:0000313" key="2">
    <source>
        <dbReference type="Proteomes" id="UP000004407"/>
    </source>
</evidence>
<dbReference type="EMBL" id="AFZZ01000126">
    <property type="protein sequence ID" value="EHJ40132.1"/>
    <property type="molecule type" value="Genomic_DNA"/>
</dbReference>
<gene>
    <name evidence="1" type="ORF">HMPREF0673_01431</name>
</gene>
<dbReference type="GeneID" id="78337106"/>
<organism evidence="1 2">
    <name type="scientific">Leyella stercorea DSM 18206</name>
    <dbReference type="NCBI Taxonomy" id="1002367"/>
    <lineage>
        <taxon>Bacteria</taxon>
        <taxon>Pseudomonadati</taxon>
        <taxon>Bacteroidota</taxon>
        <taxon>Bacteroidia</taxon>
        <taxon>Bacteroidales</taxon>
        <taxon>Prevotellaceae</taxon>
        <taxon>Leyella</taxon>
    </lineage>
</organism>
<evidence type="ECO:0008006" key="3">
    <source>
        <dbReference type="Google" id="ProtNLM"/>
    </source>
</evidence>
<dbReference type="PATRIC" id="fig|1002367.3.peg.1149"/>
<dbReference type="RefSeq" id="WP_007899585.1">
    <property type="nucleotide sequence ID" value="NZ_JH379423.1"/>
</dbReference>
<dbReference type="Gene3D" id="2.40.160.60">
    <property type="entry name" value="Outer membrane protein transport protein (OMPP1/FadL/TodX)"/>
    <property type="match status" value="1"/>
</dbReference>
<accession>G6AXS4</accession>
<dbReference type="AlphaFoldDB" id="G6AXS4"/>
<dbReference type="eggNOG" id="COG2067">
    <property type="taxonomic scope" value="Bacteria"/>
</dbReference>
<protein>
    <recommendedName>
        <fullName evidence="3">Hemin receptor</fullName>
    </recommendedName>
</protein>
<comment type="caution">
    <text evidence="1">The sequence shown here is derived from an EMBL/GenBank/DDBJ whole genome shotgun (WGS) entry which is preliminary data.</text>
</comment>
<sequence length="566" mass="62941">MKKIIMAFSFTMLGVAAMGQETYDNAQLASKDLNGTARYVGMGGAMEALGADISTMSSNPAGIGLFRRSMISGSFGFNSQSDAADIGKRKTKASFDHAGFVHTMRSGRNSYVNFGVSYTKSRNFNQILTATGRLNGASQNKLSSMKNYNDLYRLEKRNGELTSQWGTNNNPDLPYNQVDYLYSNALLNDKNSQLVGMNANGYNGGNYLGDASGVLDASGNLRAAYYNADGYDFFRGTSGYIGEYNFNISGNSRNRFYWGLTFGLYDVNYSHASEYTERLVNNAQNPIGSVTIADERTISGTGFDIKAGVIFRPIEDSPFRVGLYVHTPTWYDLKTENRTTLVSKLADGCGNGNKSTSGRYDYKFYTPWLFGGSLGYTVGQHLALGATYEYADYSYSDIRVNEGGVYDYWGNYYEESSRDQAMKGNIKNVLKGVSTVKVGAEYKPMPNLAVRLGYNYVSPMYNKNGYKDGTLNSYSTYYSSSTDYTNWNATNRVTAGAGYTYKKFSIDLAYQYSRTTGEFFPFMSYSDLDAVNGDQSKYYPGYDNFCDGQKVSNKHHQLILTLGYRF</sequence>
<evidence type="ECO:0000313" key="1">
    <source>
        <dbReference type="EMBL" id="EHJ40132.1"/>
    </source>
</evidence>
<dbReference type="HOGENOM" id="CLU_034649_0_0_10"/>
<dbReference type="SUPFAM" id="SSF56935">
    <property type="entry name" value="Porins"/>
    <property type="match status" value="1"/>
</dbReference>
<reference evidence="1 2" key="1">
    <citation type="submission" date="2011-08" db="EMBL/GenBank/DDBJ databases">
        <authorList>
            <person name="Weinstock G."/>
            <person name="Sodergren E."/>
            <person name="Clifton S."/>
            <person name="Fulton L."/>
            <person name="Fulton B."/>
            <person name="Courtney L."/>
            <person name="Fronick C."/>
            <person name="Harrison M."/>
            <person name="Strong C."/>
            <person name="Farmer C."/>
            <person name="Delahaunty K."/>
            <person name="Markovic C."/>
            <person name="Hall O."/>
            <person name="Minx P."/>
            <person name="Tomlinson C."/>
            <person name="Mitreva M."/>
            <person name="Hou S."/>
            <person name="Chen J."/>
            <person name="Wollam A."/>
            <person name="Pepin K.H."/>
            <person name="Johnson M."/>
            <person name="Bhonagiri V."/>
            <person name="Zhang X."/>
            <person name="Suruliraj S."/>
            <person name="Warren W."/>
            <person name="Chinwalla A."/>
            <person name="Mardis E.R."/>
            <person name="Wilson R.K."/>
        </authorList>
    </citation>
    <scope>NUCLEOTIDE SEQUENCE [LARGE SCALE GENOMIC DNA]</scope>
    <source>
        <strain evidence="1 2">DSM 18206</strain>
    </source>
</reference>
<proteinExistence type="predicted"/>
<dbReference type="Proteomes" id="UP000004407">
    <property type="component" value="Unassembled WGS sequence"/>
</dbReference>